<evidence type="ECO:0000256" key="2">
    <source>
        <dbReference type="SAM" id="MobiDB-lite"/>
    </source>
</evidence>
<protein>
    <submittedName>
        <fullName evidence="3">Uncharacterized protein DUF349</fullName>
    </submittedName>
</protein>
<evidence type="ECO:0000313" key="4">
    <source>
        <dbReference type="Proteomes" id="UP000252995"/>
    </source>
</evidence>
<evidence type="ECO:0000313" key="3">
    <source>
        <dbReference type="EMBL" id="RBP25644.1"/>
    </source>
</evidence>
<accession>A0A366GFB6</accession>
<dbReference type="InterPro" id="IPR007139">
    <property type="entry name" value="DUF349"/>
</dbReference>
<organism evidence="3 4">
    <name type="scientific">Marinobacter pelagius</name>
    <dbReference type="NCBI Taxonomy" id="379482"/>
    <lineage>
        <taxon>Bacteria</taxon>
        <taxon>Pseudomonadati</taxon>
        <taxon>Pseudomonadota</taxon>
        <taxon>Gammaproteobacteria</taxon>
        <taxon>Pseudomonadales</taxon>
        <taxon>Marinobacteraceae</taxon>
        <taxon>Marinobacter</taxon>
    </lineage>
</organism>
<feature type="region of interest" description="Disordered" evidence="2">
    <location>
        <begin position="1"/>
        <end position="52"/>
    </location>
</feature>
<dbReference type="STRING" id="379482.SAMN04487961_2513"/>
<dbReference type="Proteomes" id="UP000252995">
    <property type="component" value="Unassembled WGS sequence"/>
</dbReference>
<feature type="compositionally biased region" description="Basic and acidic residues" evidence="2">
    <location>
        <begin position="13"/>
        <end position="26"/>
    </location>
</feature>
<keyword evidence="1" id="KW-0175">Coiled coil</keyword>
<feature type="coiled-coil region" evidence="1">
    <location>
        <begin position="145"/>
        <end position="215"/>
    </location>
</feature>
<name>A0A366GFB6_9GAMM</name>
<sequence length="822" mass="94194">MAAFIQKLFRSRKSPETTGKTRKEVPEQSQVPPEDSRADQRESQLGLLKGSPSQEQLGKLALEGVTADIRLSAAKGLTDPDQLQKVQKQAKGRDKGVYQTVKQALQAHRQDIERRENVARTITSLISNAQEQARSEDTKLFQARLEALTNQWKELESQATAEQVQQFLEATHRCRERLQEMEAAREEEQRHANQFRQREDTLELLTNTLEDLKSQASDSLPSLSSLDALQKTQENRWLEATRDTEVSRQEQKTYESAMLALRNYLSALRRMTQERERISELTAALDSGETITPEQQDQAKTLIREIDWPEGFPKPALLEPVRKVAGRRTEKPAQKEEQGDQKARVDNLKITLDKLESALEAKQFRESKQLLKTAQNQFRDLDRRYAKPLQARMQLLTGQFRELSDWQGFATEPKQIALCEQMEYLAEQPMEPEAKAERIKELQSEWRKLGGSSDRALWTRFKSASDRAFEPCKAYFEAKSGLKQANLEKRQAICAELETFLENADWTTIDWKGAERIHQTARQEWKAAWPVEFRDNRPVQKRFDDLLKRLESPLDEERRKNEGLKQTIVERAEALIEHEPLQEAMNEAKALQSEWKAIGITRHREDRKLWQAFRKACDQIFARRDAQRDARQQATETADREATELLTQLAGVTPESSAEALRDALTKLREVRGNALTQDMKDRVQAIRGQFQQALDNRLLQQKVNQWQKLVSARGNGGVAPSDLPDHWQTLASNQSGLSDRELVIRAEILAGAESPAEDQQRRMEIQVQRLSEGMGNTEQAGDRLSELEKLVAQWCLQPPDETPETALSERLNNALSGVSDQ</sequence>
<comment type="caution">
    <text evidence="3">The sequence shown here is derived from an EMBL/GenBank/DDBJ whole genome shotgun (WGS) entry which is preliminary data.</text>
</comment>
<evidence type="ECO:0000256" key="1">
    <source>
        <dbReference type="SAM" id="Coils"/>
    </source>
</evidence>
<gene>
    <name evidence="3" type="ORF">DET50_12259</name>
</gene>
<dbReference type="OrthoDB" id="5523335at2"/>
<dbReference type="EMBL" id="QNRO01000022">
    <property type="protein sequence ID" value="RBP25644.1"/>
    <property type="molecule type" value="Genomic_DNA"/>
</dbReference>
<dbReference type="AlphaFoldDB" id="A0A366GFB6"/>
<dbReference type="RefSeq" id="WP_113863779.1">
    <property type="nucleotide sequence ID" value="NZ_QNRO01000022.1"/>
</dbReference>
<dbReference type="Pfam" id="PF03993">
    <property type="entry name" value="DUF349"/>
    <property type="match status" value="3"/>
</dbReference>
<feature type="coiled-coil region" evidence="1">
    <location>
        <begin position="345"/>
        <end position="384"/>
    </location>
</feature>
<reference evidence="3 4" key="1">
    <citation type="submission" date="2018-06" db="EMBL/GenBank/DDBJ databases">
        <title>Freshwater and sediment microbial communities from various areas in North America, analyzing microbe dynamics in response to fracking.</title>
        <authorList>
            <person name="Lamendella R."/>
        </authorList>
    </citation>
    <scope>NUCLEOTIDE SEQUENCE [LARGE SCALE GENOMIC DNA]</scope>
    <source>
        <strain evidence="3 4">114J</strain>
    </source>
</reference>
<proteinExistence type="predicted"/>